<reference evidence="3 4" key="1">
    <citation type="submission" date="2018-04" db="EMBL/GenBank/DDBJ databases">
        <title>Novel Campyloabacter and Helicobacter Species and Strains.</title>
        <authorList>
            <person name="Mannion A.J."/>
            <person name="Shen Z."/>
            <person name="Fox J.G."/>
        </authorList>
    </citation>
    <scope>NUCLEOTIDE SEQUENCE [LARGE SCALE GENOMIC DNA]</scope>
    <source>
        <strain evidence="3 4">MIT 12-6600</strain>
    </source>
</reference>
<dbReference type="RefSeq" id="WP_115571381.1">
    <property type="nucleotide sequence ID" value="NZ_NXLT01000006.1"/>
</dbReference>
<dbReference type="Proteomes" id="UP000256514">
    <property type="component" value="Unassembled WGS sequence"/>
</dbReference>
<evidence type="ECO:0000313" key="4">
    <source>
        <dbReference type="Proteomes" id="UP000256514"/>
    </source>
</evidence>
<comment type="caution">
    <text evidence="3">The sequence shown here is derived from an EMBL/GenBank/DDBJ whole genome shotgun (WGS) entry which is preliminary data.</text>
</comment>
<feature type="coiled-coil region" evidence="1">
    <location>
        <begin position="151"/>
        <end position="178"/>
    </location>
</feature>
<evidence type="ECO:0000256" key="2">
    <source>
        <dbReference type="SAM" id="SignalP"/>
    </source>
</evidence>
<sequence>MKKLIYILMFSLGLGVCWVPASPLSKNDIEKDFDFIRNNIGGDAVLLEAFLYETGSPEQNIEQDLPRSVSLYAMLFRGQNPVAAYKLGMIAWQYQDNPMSIPVGVVKILKKIGSLDPVFYFSSGSQWKSELRYKEIADLNAVLEGIALFNENKLEESIQALNKDKDVAERSLAQLYTAFSYLKIGKVDIADRFLNKACNNPKIEDSVIEFCLDSPSLVKTNFED</sequence>
<evidence type="ECO:0000313" key="3">
    <source>
        <dbReference type="EMBL" id="RDU66427.1"/>
    </source>
</evidence>
<keyword evidence="1" id="KW-0175">Coiled coil</keyword>
<dbReference type="EMBL" id="NXLT01000006">
    <property type="protein sequence ID" value="RDU66427.1"/>
    <property type="molecule type" value="Genomic_DNA"/>
</dbReference>
<dbReference type="AlphaFoldDB" id="A0A3D8IMC2"/>
<name>A0A3D8IMC2_9HELI</name>
<evidence type="ECO:0000256" key="1">
    <source>
        <dbReference type="SAM" id="Coils"/>
    </source>
</evidence>
<feature type="chain" id="PRO_5017659212" description="Sel1 repeat family protein" evidence="2">
    <location>
        <begin position="22"/>
        <end position="224"/>
    </location>
</feature>
<dbReference type="OrthoDB" id="5324407at2"/>
<protein>
    <recommendedName>
        <fullName evidence="5">Sel1 repeat family protein</fullName>
    </recommendedName>
</protein>
<accession>A0A3D8IMC2</accession>
<proteinExistence type="predicted"/>
<feature type="signal peptide" evidence="2">
    <location>
        <begin position="1"/>
        <end position="21"/>
    </location>
</feature>
<keyword evidence="2" id="KW-0732">Signal</keyword>
<organism evidence="3 4">
    <name type="scientific">Helicobacter equorum</name>
    <dbReference type="NCBI Taxonomy" id="361872"/>
    <lineage>
        <taxon>Bacteria</taxon>
        <taxon>Pseudomonadati</taxon>
        <taxon>Campylobacterota</taxon>
        <taxon>Epsilonproteobacteria</taxon>
        <taxon>Campylobacterales</taxon>
        <taxon>Helicobacteraceae</taxon>
        <taxon>Helicobacter</taxon>
    </lineage>
</organism>
<evidence type="ECO:0008006" key="5">
    <source>
        <dbReference type="Google" id="ProtNLM"/>
    </source>
</evidence>
<gene>
    <name evidence="3" type="ORF">CQA54_06935</name>
</gene>
<keyword evidence="4" id="KW-1185">Reference proteome</keyword>